<keyword evidence="2" id="KW-0812">Transmembrane</keyword>
<dbReference type="OrthoDB" id="5315632at2"/>
<name>A0A367EHS8_9ACTN</name>
<proteinExistence type="inferred from homology"/>
<evidence type="ECO:0000259" key="3">
    <source>
        <dbReference type="Pfam" id="PF00892"/>
    </source>
</evidence>
<comment type="similarity">
    <text evidence="1">Belongs to the EamA transporter family.</text>
</comment>
<feature type="domain" description="EamA" evidence="3">
    <location>
        <begin position="190"/>
        <end position="320"/>
    </location>
</feature>
<dbReference type="Pfam" id="PF00892">
    <property type="entry name" value="EamA"/>
    <property type="match status" value="2"/>
</dbReference>
<evidence type="ECO:0000256" key="2">
    <source>
        <dbReference type="SAM" id="Phobius"/>
    </source>
</evidence>
<feature type="transmembrane region" description="Helical" evidence="2">
    <location>
        <begin position="74"/>
        <end position="93"/>
    </location>
</feature>
<feature type="transmembrane region" description="Helical" evidence="2">
    <location>
        <begin position="280"/>
        <end position="299"/>
    </location>
</feature>
<reference evidence="4 5" key="1">
    <citation type="submission" date="2018-06" db="EMBL/GenBank/DDBJ databases">
        <title>Streptomyces reniochalinae sp. nov. and Streptomyces diacarnus sp. nov. from marine sponges.</title>
        <authorList>
            <person name="Li L."/>
        </authorList>
    </citation>
    <scope>NUCLEOTIDE SEQUENCE [LARGE SCALE GENOMIC DNA]</scope>
    <source>
        <strain evidence="4 5">LHW50302</strain>
    </source>
</reference>
<comment type="caution">
    <text evidence="4">The sequence shown here is derived from an EMBL/GenBank/DDBJ whole genome shotgun (WGS) entry which is preliminary data.</text>
</comment>
<dbReference type="Proteomes" id="UP000253507">
    <property type="component" value="Unassembled WGS sequence"/>
</dbReference>
<feature type="transmembrane region" description="Helical" evidence="2">
    <location>
        <begin position="105"/>
        <end position="123"/>
    </location>
</feature>
<feature type="transmembrane region" description="Helical" evidence="2">
    <location>
        <begin position="251"/>
        <end position="273"/>
    </location>
</feature>
<feature type="transmembrane region" description="Helical" evidence="2">
    <location>
        <begin position="187"/>
        <end position="206"/>
    </location>
</feature>
<dbReference type="InterPro" id="IPR000620">
    <property type="entry name" value="EamA_dom"/>
</dbReference>
<feature type="transmembrane region" description="Helical" evidence="2">
    <location>
        <begin position="305"/>
        <end position="322"/>
    </location>
</feature>
<keyword evidence="2" id="KW-0472">Membrane</keyword>
<accession>A0A367EHS8</accession>
<dbReference type="PANTHER" id="PTHR22911:SF79">
    <property type="entry name" value="MOBA-LIKE NTP TRANSFERASE DOMAIN-CONTAINING PROTEIN"/>
    <property type="match status" value="1"/>
</dbReference>
<evidence type="ECO:0000313" key="5">
    <source>
        <dbReference type="Proteomes" id="UP000253507"/>
    </source>
</evidence>
<feature type="transmembrane region" description="Helical" evidence="2">
    <location>
        <begin position="218"/>
        <end position="239"/>
    </location>
</feature>
<dbReference type="GO" id="GO:0016020">
    <property type="term" value="C:membrane"/>
    <property type="evidence" value="ECO:0007669"/>
    <property type="project" value="InterPro"/>
</dbReference>
<feature type="transmembrane region" description="Helical" evidence="2">
    <location>
        <begin position="129"/>
        <end position="148"/>
    </location>
</feature>
<gene>
    <name evidence="4" type="ORF">DQ392_16760</name>
</gene>
<sequence length="331" mass="33828">MVKTCCFSFLLGKGTVLGMSLKSGSAAEPGVGTLEVPDTGSRANPVLMAVAGSACISASAVFMKLSDTNAGTAAFLRCALALVLLVPLAWREVRRVGRRPLRYQLMDIGAGVLLGVDMVFWAASVLNVGASVSTVLLNIQVVFYPLLARVISKAPLSPRFLLLAPVMLLGVALASGAIGHAESGSNPVAGVAYGTAAGLAYAGYLFLMRLGGGRQHSVSPVCVSTAAAAAAAGIMGGLWTGIDLNPGWPAWGWLIMLAFIGQVVAWLFITAALPKLAPNVAAALLLLQPVMAFGLGLLIGERPTLTQAGGCALVVAAVWYNSRPAKASAAA</sequence>
<protein>
    <submittedName>
        <fullName evidence="4">DMT family transporter</fullName>
    </submittedName>
</protein>
<dbReference type="AlphaFoldDB" id="A0A367EHS8"/>
<dbReference type="InterPro" id="IPR037185">
    <property type="entry name" value="EmrE-like"/>
</dbReference>
<keyword evidence="2" id="KW-1133">Transmembrane helix</keyword>
<evidence type="ECO:0000256" key="1">
    <source>
        <dbReference type="ARBA" id="ARBA00007362"/>
    </source>
</evidence>
<evidence type="ECO:0000313" key="4">
    <source>
        <dbReference type="EMBL" id="RCG17523.1"/>
    </source>
</evidence>
<organism evidence="4 5">
    <name type="scientific">Streptomyces reniochalinae</name>
    <dbReference type="NCBI Taxonomy" id="2250578"/>
    <lineage>
        <taxon>Bacteria</taxon>
        <taxon>Bacillati</taxon>
        <taxon>Actinomycetota</taxon>
        <taxon>Actinomycetes</taxon>
        <taxon>Kitasatosporales</taxon>
        <taxon>Streptomycetaceae</taxon>
        <taxon>Streptomyces</taxon>
    </lineage>
</organism>
<feature type="domain" description="EamA" evidence="3">
    <location>
        <begin position="46"/>
        <end position="175"/>
    </location>
</feature>
<dbReference type="SUPFAM" id="SSF103481">
    <property type="entry name" value="Multidrug resistance efflux transporter EmrE"/>
    <property type="match status" value="2"/>
</dbReference>
<keyword evidence="5" id="KW-1185">Reference proteome</keyword>
<feature type="transmembrane region" description="Helical" evidence="2">
    <location>
        <begin position="160"/>
        <end position="181"/>
    </location>
</feature>
<dbReference type="PANTHER" id="PTHR22911">
    <property type="entry name" value="ACYL-MALONYL CONDENSING ENZYME-RELATED"/>
    <property type="match status" value="1"/>
</dbReference>
<dbReference type="EMBL" id="QOIM01000036">
    <property type="protein sequence ID" value="RCG17523.1"/>
    <property type="molecule type" value="Genomic_DNA"/>
</dbReference>